<evidence type="ECO:0000313" key="3">
    <source>
        <dbReference type="Proteomes" id="UP000625711"/>
    </source>
</evidence>
<evidence type="ECO:0000313" key="2">
    <source>
        <dbReference type="EMBL" id="KAF7279417.1"/>
    </source>
</evidence>
<dbReference type="EMBL" id="JAACXV010000364">
    <property type="protein sequence ID" value="KAF7279417.1"/>
    <property type="molecule type" value="Genomic_DNA"/>
</dbReference>
<protein>
    <submittedName>
        <fullName evidence="2">Uncharacterized protein</fullName>
    </submittedName>
</protein>
<comment type="caution">
    <text evidence="2">The sequence shown here is derived from an EMBL/GenBank/DDBJ whole genome shotgun (WGS) entry which is preliminary data.</text>
</comment>
<gene>
    <name evidence="2" type="ORF">GWI33_007303</name>
</gene>
<reference evidence="2" key="1">
    <citation type="submission" date="2020-08" db="EMBL/GenBank/DDBJ databases">
        <title>Genome sequencing and assembly of the red palm weevil Rhynchophorus ferrugineus.</title>
        <authorList>
            <person name="Dias G.B."/>
            <person name="Bergman C.M."/>
            <person name="Manee M."/>
        </authorList>
    </citation>
    <scope>NUCLEOTIDE SEQUENCE</scope>
    <source>
        <strain evidence="2">AA-2017</strain>
        <tissue evidence="2">Whole larva</tissue>
    </source>
</reference>
<keyword evidence="3" id="KW-1185">Reference proteome</keyword>
<dbReference type="AlphaFoldDB" id="A0A834ITF4"/>
<feature type="region of interest" description="Disordered" evidence="1">
    <location>
        <begin position="57"/>
        <end position="84"/>
    </location>
</feature>
<organism evidence="2 3">
    <name type="scientific">Rhynchophorus ferrugineus</name>
    <name type="common">Red palm weevil</name>
    <name type="synonym">Curculio ferrugineus</name>
    <dbReference type="NCBI Taxonomy" id="354439"/>
    <lineage>
        <taxon>Eukaryota</taxon>
        <taxon>Metazoa</taxon>
        <taxon>Ecdysozoa</taxon>
        <taxon>Arthropoda</taxon>
        <taxon>Hexapoda</taxon>
        <taxon>Insecta</taxon>
        <taxon>Pterygota</taxon>
        <taxon>Neoptera</taxon>
        <taxon>Endopterygota</taxon>
        <taxon>Coleoptera</taxon>
        <taxon>Polyphaga</taxon>
        <taxon>Cucujiformia</taxon>
        <taxon>Curculionidae</taxon>
        <taxon>Dryophthorinae</taxon>
        <taxon>Rhynchophorus</taxon>
    </lineage>
</organism>
<name>A0A834ITF4_RHYFE</name>
<evidence type="ECO:0000256" key="1">
    <source>
        <dbReference type="SAM" id="MobiDB-lite"/>
    </source>
</evidence>
<accession>A0A834ITF4</accession>
<sequence>MQVLFQAFLRCRGLSPDREAPESGPLSTFAENFPIRANKSLGGAFSSSTFEGGDLKKINPSPYMVPRRGEGGGHRDFLGEGAGRRPTAEIRTLRRLGRDTGLGERQQPSKTCFVVGRLSAEIRVCTFCFGSLFFSLPFLPPLSPSESGDCERTIKTWGNGPRA</sequence>
<proteinExistence type="predicted"/>
<dbReference type="Proteomes" id="UP000625711">
    <property type="component" value="Unassembled WGS sequence"/>
</dbReference>
<feature type="compositionally biased region" description="Basic and acidic residues" evidence="1">
    <location>
        <begin position="67"/>
        <end position="84"/>
    </location>
</feature>